<feature type="compositionally biased region" description="Basic and acidic residues" evidence="1">
    <location>
        <begin position="82"/>
        <end position="91"/>
    </location>
</feature>
<reference evidence="3" key="1">
    <citation type="journal article" date="2015" name="Proc. Natl. Acad. Sci. U.S.A.">
        <title>Genome sequencing of adzuki bean (Vigna angularis) provides insight into high starch and low fat accumulation and domestication.</title>
        <authorList>
            <person name="Yang K."/>
            <person name="Tian Z."/>
            <person name="Chen C."/>
            <person name="Luo L."/>
            <person name="Zhao B."/>
            <person name="Wang Z."/>
            <person name="Yu L."/>
            <person name="Li Y."/>
            <person name="Sun Y."/>
            <person name="Li W."/>
            <person name="Chen Y."/>
            <person name="Li Y."/>
            <person name="Zhang Y."/>
            <person name="Ai D."/>
            <person name="Zhao J."/>
            <person name="Shang C."/>
            <person name="Ma Y."/>
            <person name="Wu B."/>
            <person name="Wang M."/>
            <person name="Gao L."/>
            <person name="Sun D."/>
            <person name="Zhang P."/>
            <person name="Guo F."/>
            <person name="Wang W."/>
            <person name="Li Y."/>
            <person name="Wang J."/>
            <person name="Varshney R.K."/>
            <person name="Wang J."/>
            <person name="Ling H.Q."/>
            <person name="Wan P."/>
        </authorList>
    </citation>
    <scope>NUCLEOTIDE SEQUENCE</scope>
    <source>
        <strain evidence="3">cv. Jingnong 6</strain>
    </source>
</reference>
<proteinExistence type="predicted"/>
<feature type="region of interest" description="Disordered" evidence="1">
    <location>
        <begin position="79"/>
        <end position="139"/>
    </location>
</feature>
<evidence type="ECO:0000313" key="3">
    <source>
        <dbReference type="Proteomes" id="UP000053144"/>
    </source>
</evidence>
<dbReference type="AlphaFoldDB" id="A0A0L9VAW1"/>
<organism evidence="2 3">
    <name type="scientific">Phaseolus angularis</name>
    <name type="common">Azuki bean</name>
    <name type="synonym">Vigna angularis</name>
    <dbReference type="NCBI Taxonomy" id="3914"/>
    <lineage>
        <taxon>Eukaryota</taxon>
        <taxon>Viridiplantae</taxon>
        <taxon>Streptophyta</taxon>
        <taxon>Embryophyta</taxon>
        <taxon>Tracheophyta</taxon>
        <taxon>Spermatophyta</taxon>
        <taxon>Magnoliopsida</taxon>
        <taxon>eudicotyledons</taxon>
        <taxon>Gunneridae</taxon>
        <taxon>Pentapetalae</taxon>
        <taxon>rosids</taxon>
        <taxon>fabids</taxon>
        <taxon>Fabales</taxon>
        <taxon>Fabaceae</taxon>
        <taxon>Papilionoideae</taxon>
        <taxon>50 kb inversion clade</taxon>
        <taxon>NPAAA clade</taxon>
        <taxon>indigoferoid/millettioid clade</taxon>
        <taxon>Phaseoleae</taxon>
        <taxon>Vigna</taxon>
    </lineage>
</organism>
<accession>A0A0L9VAW1</accession>
<evidence type="ECO:0000256" key="1">
    <source>
        <dbReference type="SAM" id="MobiDB-lite"/>
    </source>
</evidence>
<feature type="compositionally biased region" description="Basic and acidic residues" evidence="1">
    <location>
        <begin position="126"/>
        <end position="135"/>
    </location>
</feature>
<evidence type="ECO:0000313" key="2">
    <source>
        <dbReference type="EMBL" id="KOM52206.1"/>
    </source>
</evidence>
<sequence>MVSRPGAATALPRRLHACSWLEEVSTRSWHEEEATFQLGEMEVSHDPTACTHHASGRHRPSYLHVRPAAASNRMRRSGTHWLGEKKEEHVSARSWMQPPTKMKRGTHGFGPANSRSSSEGRSTFKQSRDGVHDDENQPDVGVSLPGFYFSSTGWKCSDGDCWGSVTNWKGSRVPPRSSSSRDWLERMKWCARLLKAHGCHMKKIHTTHSWKESRGENDESLTCPAEKAHEVKHDARMRELFSGLDQQSVQENIHFMQKEWRTHLHVQRVMEEIH</sequence>
<feature type="compositionally biased region" description="Polar residues" evidence="1">
    <location>
        <begin position="113"/>
        <end position="125"/>
    </location>
</feature>
<gene>
    <name evidence="2" type="ORF">LR48_Vigan09g086500</name>
</gene>
<dbReference type="EMBL" id="CM003379">
    <property type="protein sequence ID" value="KOM52206.1"/>
    <property type="molecule type" value="Genomic_DNA"/>
</dbReference>
<dbReference type="Proteomes" id="UP000053144">
    <property type="component" value="Chromosome 9"/>
</dbReference>
<dbReference type="Gramene" id="KOM52206">
    <property type="protein sequence ID" value="KOM52206"/>
    <property type="gene ID" value="LR48_Vigan09g086500"/>
</dbReference>
<protein>
    <submittedName>
        <fullName evidence="2">Uncharacterized protein</fullName>
    </submittedName>
</protein>
<name>A0A0L9VAW1_PHAAN</name>